<dbReference type="Proteomes" id="UP000245207">
    <property type="component" value="Unassembled WGS sequence"/>
</dbReference>
<dbReference type="InterPro" id="IPR001128">
    <property type="entry name" value="Cyt_P450"/>
</dbReference>
<dbReference type="Gene3D" id="1.10.630.10">
    <property type="entry name" value="Cytochrome P450"/>
    <property type="match status" value="1"/>
</dbReference>
<dbReference type="STRING" id="35608.A0A2U1QH76"/>
<dbReference type="FunFam" id="1.10.630.10:FF:000157">
    <property type="entry name" value="Uncharacterized protein"/>
    <property type="match status" value="1"/>
</dbReference>
<evidence type="ECO:0000256" key="10">
    <source>
        <dbReference type="ARBA" id="ARBA00023136"/>
    </source>
</evidence>
<proteinExistence type="inferred from homology"/>
<comment type="cofactor">
    <cofactor evidence="1 11">
        <name>heme</name>
        <dbReference type="ChEBI" id="CHEBI:30413"/>
    </cofactor>
</comment>
<dbReference type="GO" id="GO:0016705">
    <property type="term" value="F:oxidoreductase activity, acting on paired donors, with incorporation or reduction of molecular oxygen"/>
    <property type="evidence" value="ECO:0007669"/>
    <property type="project" value="InterPro"/>
</dbReference>
<keyword evidence="5 11" id="KW-0479">Metal-binding</keyword>
<name>A0A2U1QH76_ARTAN</name>
<dbReference type="AlphaFoldDB" id="A0A2U1QH76"/>
<evidence type="ECO:0000256" key="5">
    <source>
        <dbReference type="ARBA" id="ARBA00022723"/>
    </source>
</evidence>
<sequence length="497" mass="56019">MKIHLLISTVVIIIAITFVIQNLYRKWARVSNDEKKNPPQPKGALPLIGHLHLIAGRTKIPHKVLGNMAEACGPIFIVKLGVHQALVVSDAEIAKECFTKNDLVFATRPKSLVVELMGYNYAMFGLAPYGDYWRTMRKMVMIKVLSQRRVEMLSSIRVSEVRTSMKHICEAWVRNKESTGSNKLQVQIKKLFENFQLNIITRTVSGKRFSPGDEESARVLAVARKFLELLGTFVRWLEEHRKQRESGEQQCEGEHDFMNVFISMLEGASGEEFTGFDHITMIKATSLVILTGGLDTTHATLTSALSLLLNNPKALKMAQEELDAHVGRDRLVEESDITNLVYLQAIIKETLRLHPPAQISPAHESIDNCIVAGYNIPKGTRLMVNLWKLHRDPNVWSDPDQFQPERFLTSNKDIDYQGQQYDYLPFGSGRRICPGISFAIKTLHFTLASALQGFELAKPSNKVDANEGVGLTDINDFPLEVILSPRLSIDKYHNATE</sequence>
<evidence type="ECO:0000313" key="15">
    <source>
        <dbReference type="Proteomes" id="UP000245207"/>
    </source>
</evidence>
<evidence type="ECO:0000256" key="3">
    <source>
        <dbReference type="ARBA" id="ARBA00022617"/>
    </source>
</evidence>
<comment type="caution">
    <text evidence="14">The sequence shown here is derived from an EMBL/GenBank/DDBJ whole genome shotgun (WGS) entry which is preliminary data.</text>
</comment>
<dbReference type="InterPro" id="IPR036396">
    <property type="entry name" value="Cyt_P450_sf"/>
</dbReference>
<keyword evidence="10 13" id="KW-0472">Membrane</keyword>
<evidence type="ECO:0000256" key="7">
    <source>
        <dbReference type="ARBA" id="ARBA00023002"/>
    </source>
</evidence>
<protein>
    <submittedName>
        <fullName evidence="14">Cytochrome P450 82A2</fullName>
    </submittedName>
</protein>
<feature type="transmembrane region" description="Helical" evidence="13">
    <location>
        <begin position="6"/>
        <end position="24"/>
    </location>
</feature>
<dbReference type="PRINTS" id="PR00385">
    <property type="entry name" value="P450"/>
</dbReference>
<keyword evidence="8 11" id="KW-0408">Iron</keyword>
<evidence type="ECO:0000256" key="11">
    <source>
        <dbReference type="PIRSR" id="PIRSR602401-1"/>
    </source>
</evidence>
<dbReference type="PANTHER" id="PTHR47947:SF26">
    <property type="entry name" value="CYTOCHROME P450"/>
    <property type="match status" value="1"/>
</dbReference>
<evidence type="ECO:0000256" key="8">
    <source>
        <dbReference type="ARBA" id="ARBA00023004"/>
    </source>
</evidence>
<keyword evidence="9 12" id="KW-0503">Monooxygenase</keyword>
<dbReference type="GO" id="GO:0004497">
    <property type="term" value="F:monooxygenase activity"/>
    <property type="evidence" value="ECO:0007669"/>
    <property type="project" value="UniProtKB-KW"/>
</dbReference>
<keyword evidence="6 13" id="KW-1133">Transmembrane helix</keyword>
<dbReference type="SUPFAM" id="SSF48264">
    <property type="entry name" value="Cytochrome P450"/>
    <property type="match status" value="1"/>
</dbReference>
<keyword evidence="15" id="KW-1185">Reference proteome</keyword>
<accession>A0A2U1QH76</accession>
<evidence type="ECO:0000313" key="14">
    <source>
        <dbReference type="EMBL" id="PWA97366.1"/>
    </source>
</evidence>
<dbReference type="GO" id="GO:0020037">
    <property type="term" value="F:heme binding"/>
    <property type="evidence" value="ECO:0007669"/>
    <property type="project" value="InterPro"/>
</dbReference>
<comment type="subcellular location">
    <subcellularLocation>
        <location evidence="2">Membrane</location>
    </subcellularLocation>
</comment>
<dbReference type="PANTHER" id="PTHR47947">
    <property type="entry name" value="CYTOCHROME P450 82C3-RELATED"/>
    <property type="match status" value="1"/>
</dbReference>
<keyword evidence="4 13" id="KW-0812">Transmembrane</keyword>
<dbReference type="EMBL" id="PKPP01000126">
    <property type="protein sequence ID" value="PWA97366.1"/>
    <property type="molecule type" value="Genomic_DNA"/>
</dbReference>
<dbReference type="Pfam" id="PF00067">
    <property type="entry name" value="p450"/>
    <property type="match status" value="2"/>
</dbReference>
<evidence type="ECO:0000256" key="4">
    <source>
        <dbReference type="ARBA" id="ARBA00022692"/>
    </source>
</evidence>
<reference evidence="14 15" key="1">
    <citation type="journal article" date="2018" name="Mol. Plant">
        <title>The genome of Artemisia annua provides insight into the evolution of Asteraceae family and artemisinin biosynthesis.</title>
        <authorList>
            <person name="Shen Q."/>
            <person name="Zhang L."/>
            <person name="Liao Z."/>
            <person name="Wang S."/>
            <person name="Yan T."/>
            <person name="Shi P."/>
            <person name="Liu M."/>
            <person name="Fu X."/>
            <person name="Pan Q."/>
            <person name="Wang Y."/>
            <person name="Lv Z."/>
            <person name="Lu X."/>
            <person name="Zhang F."/>
            <person name="Jiang W."/>
            <person name="Ma Y."/>
            <person name="Chen M."/>
            <person name="Hao X."/>
            <person name="Li L."/>
            <person name="Tang Y."/>
            <person name="Lv G."/>
            <person name="Zhou Y."/>
            <person name="Sun X."/>
            <person name="Brodelius P.E."/>
            <person name="Rose J.K.C."/>
            <person name="Tang K."/>
        </authorList>
    </citation>
    <scope>NUCLEOTIDE SEQUENCE [LARGE SCALE GENOMIC DNA]</scope>
    <source>
        <strain evidence="15">cv. Huhao1</strain>
        <tissue evidence="14">Leaf</tissue>
    </source>
</reference>
<organism evidence="14 15">
    <name type="scientific">Artemisia annua</name>
    <name type="common">Sweet wormwood</name>
    <dbReference type="NCBI Taxonomy" id="35608"/>
    <lineage>
        <taxon>Eukaryota</taxon>
        <taxon>Viridiplantae</taxon>
        <taxon>Streptophyta</taxon>
        <taxon>Embryophyta</taxon>
        <taxon>Tracheophyta</taxon>
        <taxon>Spermatophyta</taxon>
        <taxon>Magnoliopsida</taxon>
        <taxon>eudicotyledons</taxon>
        <taxon>Gunneridae</taxon>
        <taxon>Pentapetalae</taxon>
        <taxon>asterids</taxon>
        <taxon>campanulids</taxon>
        <taxon>Asterales</taxon>
        <taxon>Asteraceae</taxon>
        <taxon>Asteroideae</taxon>
        <taxon>Anthemideae</taxon>
        <taxon>Artemisiinae</taxon>
        <taxon>Artemisia</taxon>
    </lineage>
</organism>
<evidence type="ECO:0000256" key="13">
    <source>
        <dbReference type="SAM" id="Phobius"/>
    </source>
</evidence>
<evidence type="ECO:0000256" key="6">
    <source>
        <dbReference type="ARBA" id="ARBA00022989"/>
    </source>
</evidence>
<evidence type="ECO:0000256" key="12">
    <source>
        <dbReference type="RuleBase" id="RU000461"/>
    </source>
</evidence>
<dbReference type="InterPro" id="IPR017972">
    <property type="entry name" value="Cyt_P450_CS"/>
</dbReference>
<evidence type="ECO:0000256" key="2">
    <source>
        <dbReference type="ARBA" id="ARBA00004370"/>
    </source>
</evidence>
<feature type="binding site" description="axial binding residue" evidence="11">
    <location>
        <position position="433"/>
    </location>
    <ligand>
        <name>heme</name>
        <dbReference type="ChEBI" id="CHEBI:30413"/>
    </ligand>
    <ligandPart>
        <name>Fe</name>
        <dbReference type="ChEBI" id="CHEBI:18248"/>
    </ligandPart>
</feature>
<evidence type="ECO:0000256" key="9">
    <source>
        <dbReference type="ARBA" id="ARBA00023033"/>
    </source>
</evidence>
<dbReference type="OrthoDB" id="2789670at2759"/>
<keyword evidence="7 12" id="KW-0560">Oxidoreductase</keyword>
<gene>
    <name evidence="14" type="ORF">CTI12_AA009400</name>
</gene>
<dbReference type="PROSITE" id="PS00086">
    <property type="entry name" value="CYTOCHROME_P450"/>
    <property type="match status" value="1"/>
</dbReference>
<dbReference type="PRINTS" id="PR00463">
    <property type="entry name" value="EP450I"/>
</dbReference>
<dbReference type="GO" id="GO:0005506">
    <property type="term" value="F:iron ion binding"/>
    <property type="evidence" value="ECO:0007669"/>
    <property type="project" value="InterPro"/>
</dbReference>
<dbReference type="InterPro" id="IPR002401">
    <property type="entry name" value="Cyt_P450_E_grp-I"/>
</dbReference>
<keyword evidence="3 11" id="KW-0349">Heme</keyword>
<comment type="similarity">
    <text evidence="12">Belongs to the cytochrome P450 family.</text>
</comment>
<dbReference type="InterPro" id="IPR050651">
    <property type="entry name" value="Plant_Cytochrome_P450_Monoox"/>
</dbReference>
<evidence type="ECO:0000256" key="1">
    <source>
        <dbReference type="ARBA" id="ARBA00001971"/>
    </source>
</evidence>
<dbReference type="GO" id="GO:0016020">
    <property type="term" value="C:membrane"/>
    <property type="evidence" value="ECO:0007669"/>
    <property type="project" value="UniProtKB-SubCell"/>
</dbReference>